<dbReference type="EMBL" id="JABBGC010000001">
    <property type="protein sequence ID" value="NML37255.1"/>
    <property type="molecule type" value="Genomic_DNA"/>
</dbReference>
<dbReference type="AlphaFoldDB" id="A0A848GF32"/>
<name>A0A848GF32_9BACT</name>
<reference evidence="1 2" key="1">
    <citation type="submission" date="2020-04" db="EMBL/GenBank/DDBJ databases">
        <title>Chitinophaga sp. G-6-1-13 sp. nov., isolated from soil.</title>
        <authorList>
            <person name="Dahal R.H."/>
            <person name="Chaudhary D.K."/>
        </authorList>
    </citation>
    <scope>NUCLEOTIDE SEQUENCE [LARGE SCALE GENOMIC DNA]</scope>
    <source>
        <strain evidence="1 2">G-6-1-13</strain>
    </source>
</reference>
<dbReference type="Proteomes" id="UP000583266">
    <property type="component" value="Unassembled WGS sequence"/>
</dbReference>
<evidence type="ECO:0000313" key="2">
    <source>
        <dbReference type="Proteomes" id="UP000583266"/>
    </source>
</evidence>
<comment type="caution">
    <text evidence="1">The sequence shown here is derived from an EMBL/GenBank/DDBJ whole genome shotgun (WGS) entry which is preliminary data.</text>
</comment>
<proteinExistence type="predicted"/>
<organism evidence="1 2">
    <name type="scientific">Chitinophaga fulva</name>
    <dbReference type="NCBI Taxonomy" id="2728842"/>
    <lineage>
        <taxon>Bacteria</taxon>
        <taxon>Pseudomonadati</taxon>
        <taxon>Bacteroidota</taxon>
        <taxon>Chitinophagia</taxon>
        <taxon>Chitinophagales</taxon>
        <taxon>Chitinophagaceae</taxon>
        <taxon>Chitinophaga</taxon>
    </lineage>
</organism>
<protein>
    <submittedName>
        <fullName evidence="1">Uncharacterized protein</fullName>
    </submittedName>
</protein>
<accession>A0A848GF32</accession>
<evidence type="ECO:0000313" key="1">
    <source>
        <dbReference type="EMBL" id="NML37255.1"/>
    </source>
</evidence>
<gene>
    <name evidence="1" type="ORF">HHL17_08590</name>
</gene>
<dbReference type="RefSeq" id="WP_169224325.1">
    <property type="nucleotide sequence ID" value="NZ_JABBGC010000001.1"/>
</dbReference>
<sequence>MAKQISIITFTGRLGNLIGYRRNGKHFLRSMPSCVRQTAATRRAAQRFGIASKKGALIRSAFSGKLDAGCDSGHINRLTSALIPATGNNIRSITGFRFNRHTGTDRFLIHAPRLSHDGILYISPQALPAYKDINSLEIKVIAARIHFATHQVVGTESAVLIVKTGEDFKGAACNVDVPGKGTLVVVLQVRGIQDHVPTCNTKYFAADIIAAEPPQPLPEALHKQICPERPRLKPLSEKIPAAASVQLLLPVIQRE</sequence>
<keyword evidence="2" id="KW-1185">Reference proteome</keyword>